<reference evidence="6 7" key="1">
    <citation type="submission" date="2014-12" db="EMBL/GenBank/DDBJ databases">
        <title>Draft genome sequence of Cohnella kolymensis strain B-2846.</title>
        <authorList>
            <person name="Karlyshev A.V."/>
            <person name="Kudryashova E.B."/>
        </authorList>
    </citation>
    <scope>NUCLEOTIDE SEQUENCE [LARGE SCALE GENOMIC DNA]</scope>
    <source>
        <strain evidence="6 7">VKM B-2846</strain>
    </source>
</reference>
<dbReference type="InterPro" id="IPR036390">
    <property type="entry name" value="WH_DNA-bd_sf"/>
</dbReference>
<accession>A0ABR5A338</accession>
<dbReference type="PANTHER" id="PTHR30136:SF35">
    <property type="entry name" value="HTH-TYPE TRANSCRIPTIONAL REGULATOR RV1719"/>
    <property type="match status" value="1"/>
</dbReference>
<organism evidence="6 7">
    <name type="scientific">Cohnella kolymensis</name>
    <dbReference type="NCBI Taxonomy" id="1590652"/>
    <lineage>
        <taxon>Bacteria</taxon>
        <taxon>Bacillati</taxon>
        <taxon>Bacillota</taxon>
        <taxon>Bacilli</taxon>
        <taxon>Bacillales</taxon>
        <taxon>Paenibacillaceae</taxon>
        <taxon>Cohnella</taxon>
    </lineage>
</organism>
<feature type="domain" description="HTH iclR-type" evidence="4">
    <location>
        <begin position="6"/>
        <end position="68"/>
    </location>
</feature>
<gene>
    <name evidence="6" type="ORF">SD71_13195</name>
</gene>
<dbReference type="SUPFAM" id="SSF55781">
    <property type="entry name" value="GAF domain-like"/>
    <property type="match status" value="1"/>
</dbReference>
<evidence type="ECO:0000259" key="5">
    <source>
        <dbReference type="PROSITE" id="PS51078"/>
    </source>
</evidence>
<dbReference type="InterPro" id="IPR014757">
    <property type="entry name" value="Tscrpt_reg_IclR_C"/>
</dbReference>
<dbReference type="Pfam" id="PF09339">
    <property type="entry name" value="HTH_IclR"/>
    <property type="match status" value="1"/>
</dbReference>
<sequence length="272" mass="30902">MNGEMLSSIHNAFKILREFSQDDPELGVIELSRRTGLSKSSVSRIVQTLCKEHVLQKNIDTRKYRLWLTAFELGSVVYHELEVCRVGLPVLKKMMESTPGVIQLVVYDRGSIVFLLKLPEDDEAQIFNSMGVRVPCHCTASGKILLAFQDELEINRVLKEKMKSYTKKTITTGEQLSIELQKIKQTGYALSREEFKIGVSSVAVPVYDDLNRVIAAINVTRPTQLLSSAEIDNVLKEMKYCSRLITERVGIKLSNSQRRQILAAKVTNRWRI</sequence>
<comment type="caution">
    <text evidence="6">The sequence shown here is derived from an EMBL/GenBank/DDBJ whole genome shotgun (WGS) entry which is preliminary data.</text>
</comment>
<evidence type="ECO:0000256" key="2">
    <source>
        <dbReference type="ARBA" id="ARBA00023125"/>
    </source>
</evidence>
<dbReference type="InterPro" id="IPR029016">
    <property type="entry name" value="GAF-like_dom_sf"/>
</dbReference>
<dbReference type="PANTHER" id="PTHR30136">
    <property type="entry name" value="HELIX-TURN-HELIX TRANSCRIPTIONAL REGULATOR, ICLR FAMILY"/>
    <property type="match status" value="1"/>
</dbReference>
<dbReference type="SMART" id="SM00346">
    <property type="entry name" value="HTH_ICLR"/>
    <property type="match status" value="1"/>
</dbReference>
<feature type="domain" description="IclR-ED" evidence="5">
    <location>
        <begin position="69"/>
        <end position="251"/>
    </location>
</feature>
<keyword evidence="2" id="KW-0238">DNA-binding</keyword>
<dbReference type="Pfam" id="PF01614">
    <property type="entry name" value="IclR_C"/>
    <property type="match status" value="1"/>
</dbReference>
<evidence type="ECO:0000256" key="1">
    <source>
        <dbReference type="ARBA" id="ARBA00023015"/>
    </source>
</evidence>
<dbReference type="InterPro" id="IPR050707">
    <property type="entry name" value="HTH_MetabolicPath_Reg"/>
</dbReference>
<dbReference type="Gene3D" id="3.30.450.40">
    <property type="match status" value="1"/>
</dbReference>
<evidence type="ECO:0000259" key="4">
    <source>
        <dbReference type="PROSITE" id="PS51077"/>
    </source>
</evidence>
<keyword evidence="7" id="KW-1185">Reference proteome</keyword>
<protein>
    <recommendedName>
        <fullName evidence="8">IclR family transcriptional regulator</fullName>
    </recommendedName>
</protein>
<dbReference type="PROSITE" id="PS51077">
    <property type="entry name" value="HTH_ICLR"/>
    <property type="match status" value="1"/>
</dbReference>
<evidence type="ECO:0000313" key="7">
    <source>
        <dbReference type="Proteomes" id="UP000054526"/>
    </source>
</evidence>
<dbReference type="RefSeq" id="WP_041063947.1">
    <property type="nucleotide sequence ID" value="NZ_JXAL01000021.1"/>
</dbReference>
<name>A0ABR5A338_9BACL</name>
<dbReference type="InterPro" id="IPR005471">
    <property type="entry name" value="Tscrpt_reg_IclR_N"/>
</dbReference>
<evidence type="ECO:0000313" key="6">
    <source>
        <dbReference type="EMBL" id="KIL35474.1"/>
    </source>
</evidence>
<evidence type="ECO:0000256" key="3">
    <source>
        <dbReference type="ARBA" id="ARBA00023163"/>
    </source>
</evidence>
<dbReference type="Proteomes" id="UP000054526">
    <property type="component" value="Unassembled WGS sequence"/>
</dbReference>
<dbReference type="EMBL" id="JXAL01000021">
    <property type="protein sequence ID" value="KIL35474.1"/>
    <property type="molecule type" value="Genomic_DNA"/>
</dbReference>
<keyword evidence="1" id="KW-0805">Transcription regulation</keyword>
<keyword evidence="3" id="KW-0804">Transcription</keyword>
<dbReference type="Gene3D" id="1.10.10.10">
    <property type="entry name" value="Winged helix-like DNA-binding domain superfamily/Winged helix DNA-binding domain"/>
    <property type="match status" value="1"/>
</dbReference>
<dbReference type="PROSITE" id="PS51078">
    <property type="entry name" value="ICLR_ED"/>
    <property type="match status" value="1"/>
</dbReference>
<dbReference type="InterPro" id="IPR036388">
    <property type="entry name" value="WH-like_DNA-bd_sf"/>
</dbReference>
<proteinExistence type="predicted"/>
<dbReference type="SUPFAM" id="SSF46785">
    <property type="entry name" value="Winged helix' DNA-binding domain"/>
    <property type="match status" value="1"/>
</dbReference>
<evidence type="ECO:0008006" key="8">
    <source>
        <dbReference type="Google" id="ProtNLM"/>
    </source>
</evidence>